<feature type="region of interest" description="Disordered" evidence="1">
    <location>
        <begin position="222"/>
        <end position="250"/>
    </location>
</feature>
<dbReference type="InterPro" id="IPR001969">
    <property type="entry name" value="Aspartic_peptidase_AS"/>
</dbReference>
<dbReference type="PROSITE" id="PS00141">
    <property type="entry name" value="ASP_PROTEASE"/>
    <property type="match status" value="1"/>
</dbReference>
<feature type="region of interest" description="Disordered" evidence="1">
    <location>
        <begin position="40"/>
        <end position="60"/>
    </location>
</feature>
<feature type="compositionally biased region" description="Basic and acidic residues" evidence="1">
    <location>
        <begin position="43"/>
        <end position="60"/>
    </location>
</feature>
<dbReference type="PANTHER" id="PTHR33240:SF15">
    <property type="entry name" value="GAG-PRO-LIKE PROTEIN"/>
    <property type="match status" value="1"/>
</dbReference>
<feature type="region of interest" description="Disordered" evidence="1">
    <location>
        <begin position="161"/>
        <end position="182"/>
    </location>
</feature>
<dbReference type="AlphaFoldDB" id="A0A2T7A9X4"/>
<dbReference type="Gene3D" id="2.40.70.10">
    <property type="entry name" value="Acid Proteases"/>
    <property type="match status" value="1"/>
</dbReference>
<name>A0A2T7A9X4_9POAL</name>
<accession>A0A2T7A9X4</accession>
<sequence length="474" mass="55074">MKVDTQPFPGVNMVEQNDRSARRQLDFALGINMAGMALRRRADKNEADSSNRPQKEEKEYVTEERVRYVRNQRSTSSDLLRKYEYQYRQRLQWESEDEEYEHRTGKRLKKHEDARNHWHCPFFRYCWDSGMSRLPTIRDCPECAPMKMEARESVFGRLGYRPAHQEQVRSPRREEEEEDRYHRPRWCPDGLNRSQKRRVQRLRSLEEAEARYIETLRKARPDLAEQVHREQEKKPRTSRKEWRPKSTRADKQVSADTHMVFVLPAEFHARTYEEPSVAQLDLGPRPVIFEKPQAKNYKHLKALYLKGYINGQPINKMLVDTGAAVNIMPYSVLRRLGRSTGDLIKTNVTLSDFNGQTSEAQGVLSVDLTIGSKTVPTSFFVVNSKSTYNILLGRDWIHTNCCIPSTMHQCLIQWDGDEVEVVQADDSIEISHAAMSIWDAEDQEPISGISLEGCDRIEATKNGVRLVLSTGLTE</sequence>
<dbReference type="CDD" id="cd00303">
    <property type="entry name" value="retropepsin_like"/>
    <property type="match status" value="1"/>
</dbReference>
<proteinExistence type="predicted"/>
<feature type="compositionally biased region" description="Basic and acidic residues" evidence="1">
    <location>
        <begin position="163"/>
        <end position="174"/>
    </location>
</feature>
<organism evidence="2">
    <name type="scientific">Panicum hallii</name>
    <dbReference type="NCBI Taxonomy" id="206008"/>
    <lineage>
        <taxon>Eukaryota</taxon>
        <taxon>Viridiplantae</taxon>
        <taxon>Streptophyta</taxon>
        <taxon>Embryophyta</taxon>
        <taxon>Tracheophyta</taxon>
        <taxon>Spermatophyta</taxon>
        <taxon>Magnoliopsida</taxon>
        <taxon>Liliopsida</taxon>
        <taxon>Poales</taxon>
        <taxon>Poaceae</taxon>
        <taxon>PACMAD clade</taxon>
        <taxon>Panicoideae</taxon>
        <taxon>Panicodae</taxon>
        <taxon>Paniceae</taxon>
        <taxon>Panicinae</taxon>
        <taxon>Panicum</taxon>
        <taxon>Panicum sect. Panicum</taxon>
    </lineage>
</organism>
<gene>
    <name evidence="2" type="ORF">PAHAL_J024600</name>
</gene>
<reference evidence="2" key="1">
    <citation type="submission" date="2018-04" db="EMBL/GenBank/DDBJ databases">
        <title>WGS assembly of Panicum hallii.</title>
        <authorList>
            <person name="Lovell J."/>
            <person name="Jenkins J."/>
            <person name="Lowry D."/>
            <person name="Mamidi S."/>
            <person name="Sreedasyam A."/>
            <person name="Weng X."/>
            <person name="Barry K."/>
            <person name="Bonette J."/>
            <person name="Campitelli B."/>
            <person name="Daum C."/>
            <person name="Gordon S."/>
            <person name="Gould B."/>
            <person name="Lipzen A."/>
            <person name="Macqueen A."/>
            <person name="Palacio-Mejia J."/>
            <person name="Plott C."/>
            <person name="Shakirov E."/>
            <person name="Shu S."/>
            <person name="Yoshinaga Y."/>
            <person name="Zane M."/>
            <person name="Rokhsar D."/>
            <person name="Grimwood J."/>
            <person name="Schmutz J."/>
            <person name="Juenger T."/>
        </authorList>
    </citation>
    <scope>NUCLEOTIDE SEQUENCE [LARGE SCALE GENOMIC DNA]</scope>
    <source>
        <strain evidence="2">FIL2</strain>
    </source>
</reference>
<dbReference type="Gramene" id="PUV26743">
    <property type="protein sequence ID" value="PUV26743"/>
    <property type="gene ID" value="PAHAL_J024600"/>
</dbReference>
<dbReference type="PANTHER" id="PTHR33240">
    <property type="entry name" value="OS08G0508500 PROTEIN"/>
    <property type="match status" value="1"/>
</dbReference>
<dbReference type="GO" id="GO:0004190">
    <property type="term" value="F:aspartic-type endopeptidase activity"/>
    <property type="evidence" value="ECO:0007669"/>
    <property type="project" value="InterPro"/>
</dbReference>
<dbReference type="Proteomes" id="UP000243499">
    <property type="component" value="Unassembled WGS sequence"/>
</dbReference>
<dbReference type="GO" id="GO:0006508">
    <property type="term" value="P:proteolysis"/>
    <property type="evidence" value="ECO:0007669"/>
    <property type="project" value="InterPro"/>
</dbReference>
<evidence type="ECO:0000313" key="2">
    <source>
        <dbReference type="EMBL" id="PUV26743.1"/>
    </source>
</evidence>
<dbReference type="InterPro" id="IPR021109">
    <property type="entry name" value="Peptidase_aspartic_dom_sf"/>
</dbReference>
<protein>
    <recommendedName>
        <fullName evidence="3">Peptidase A2 domain-containing protein</fullName>
    </recommendedName>
</protein>
<evidence type="ECO:0008006" key="3">
    <source>
        <dbReference type="Google" id="ProtNLM"/>
    </source>
</evidence>
<dbReference type="Pfam" id="PF13975">
    <property type="entry name" value="gag-asp_proteas"/>
    <property type="match status" value="1"/>
</dbReference>
<dbReference type="EMBL" id="KZ794456">
    <property type="protein sequence ID" value="PUV26743.1"/>
    <property type="molecule type" value="Genomic_DNA"/>
</dbReference>
<dbReference type="SUPFAM" id="SSF50630">
    <property type="entry name" value="Acid proteases"/>
    <property type="match status" value="1"/>
</dbReference>
<evidence type="ECO:0000256" key="1">
    <source>
        <dbReference type="SAM" id="MobiDB-lite"/>
    </source>
</evidence>